<gene>
    <name evidence="9" type="ORF">KI387_042884</name>
</gene>
<dbReference type="Proteomes" id="UP000824469">
    <property type="component" value="Unassembled WGS sequence"/>
</dbReference>
<protein>
    <recommendedName>
        <fullName evidence="8">Glycerol-3-phosphate acyltransferase RAM2/GPAT1-8 HAD-like domain-containing protein</fullName>
    </recommendedName>
</protein>
<keyword evidence="4" id="KW-0812">Transmembrane</keyword>
<feature type="non-terminal residue" evidence="9">
    <location>
        <position position="1"/>
    </location>
</feature>
<evidence type="ECO:0000256" key="7">
    <source>
        <dbReference type="SAM" id="SignalP"/>
    </source>
</evidence>
<evidence type="ECO:0000256" key="6">
    <source>
        <dbReference type="ARBA" id="ARBA00023136"/>
    </source>
</evidence>
<evidence type="ECO:0000256" key="4">
    <source>
        <dbReference type="ARBA" id="ARBA00022692"/>
    </source>
</evidence>
<dbReference type="GO" id="GO:0016020">
    <property type="term" value="C:membrane"/>
    <property type="evidence" value="ECO:0007669"/>
    <property type="project" value="UniProtKB-SubCell"/>
</dbReference>
<dbReference type="GO" id="GO:0010143">
    <property type="term" value="P:cutin biosynthetic process"/>
    <property type="evidence" value="ECO:0007669"/>
    <property type="project" value="TreeGrafter"/>
</dbReference>
<evidence type="ECO:0000256" key="3">
    <source>
        <dbReference type="ARBA" id="ARBA00022679"/>
    </source>
</evidence>
<dbReference type="GO" id="GO:0090447">
    <property type="term" value="F:glycerol-3-phosphate 2-O-acyltransferase activity"/>
    <property type="evidence" value="ECO:0007669"/>
    <property type="project" value="TreeGrafter"/>
</dbReference>
<keyword evidence="5" id="KW-1133">Transmembrane helix</keyword>
<evidence type="ECO:0000256" key="2">
    <source>
        <dbReference type="ARBA" id="ARBA00007937"/>
    </source>
</evidence>
<feature type="signal peptide" evidence="7">
    <location>
        <begin position="1"/>
        <end position="17"/>
    </location>
</feature>
<comment type="similarity">
    <text evidence="2">Belongs to the GPAT/DAPAT family.</text>
</comment>
<dbReference type="PANTHER" id="PTHR15486">
    <property type="entry name" value="ANCIENT UBIQUITOUS PROTEIN"/>
    <property type="match status" value="1"/>
</dbReference>
<evidence type="ECO:0000313" key="10">
    <source>
        <dbReference type="Proteomes" id="UP000824469"/>
    </source>
</evidence>
<dbReference type="GO" id="GO:0016791">
    <property type="term" value="F:phosphatase activity"/>
    <property type="evidence" value="ECO:0007669"/>
    <property type="project" value="TreeGrafter"/>
</dbReference>
<evidence type="ECO:0000313" key="9">
    <source>
        <dbReference type="EMBL" id="KAH9291927.1"/>
    </source>
</evidence>
<dbReference type="InterPro" id="IPR056462">
    <property type="entry name" value="HAD_RAM2/GPAT1-8"/>
</dbReference>
<sequence>GALRAFLFLLASPLAWVLYSFVSETTEIQVMIVAMTGIKVAQVTSNGRAVLPKFYIGDMHPQAYKFFVSCGKRYVVTMNPRIMVEPFLKEYLNVDYVMGTEL</sequence>
<comment type="subcellular location">
    <subcellularLocation>
        <location evidence="1">Membrane</location>
    </subcellularLocation>
</comment>
<evidence type="ECO:0000256" key="1">
    <source>
        <dbReference type="ARBA" id="ARBA00004370"/>
    </source>
</evidence>
<dbReference type="PANTHER" id="PTHR15486:SF96">
    <property type="entry name" value="LIPID DROPLET-REGULATING VLDL ASSEMBLY FACTOR AUP1"/>
    <property type="match status" value="1"/>
</dbReference>
<accession>A0AA38F875</accession>
<dbReference type="EMBL" id="JAHRHJ020003336">
    <property type="protein sequence ID" value="KAH9291927.1"/>
    <property type="molecule type" value="Genomic_DNA"/>
</dbReference>
<keyword evidence="6" id="KW-0472">Membrane</keyword>
<comment type="caution">
    <text evidence="9">The sequence shown here is derived from an EMBL/GenBank/DDBJ whole genome shotgun (WGS) entry which is preliminary data.</text>
</comment>
<name>A0AA38F875_TAXCH</name>
<evidence type="ECO:0000259" key="8">
    <source>
        <dbReference type="Pfam" id="PF23270"/>
    </source>
</evidence>
<reference evidence="9 10" key="1">
    <citation type="journal article" date="2021" name="Nat. Plants">
        <title>The Taxus genome provides insights into paclitaxel biosynthesis.</title>
        <authorList>
            <person name="Xiong X."/>
            <person name="Gou J."/>
            <person name="Liao Q."/>
            <person name="Li Y."/>
            <person name="Zhou Q."/>
            <person name="Bi G."/>
            <person name="Li C."/>
            <person name="Du R."/>
            <person name="Wang X."/>
            <person name="Sun T."/>
            <person name="Guo L."/>
            <person name="Liang H."/>
            <person name="Lu P."/>
            <person name="Wu Y."/>
            <person name="Zhang Z."/>
            <person name="Ro D.K."/>
            <person name="Shang Y."/>
            <person name="Huang S."/>
            <person name="Yan J."/>
        </authorList>
    </citation>
    <scope>NUCLEOTIDE SEQUENCE [LARGE SCALE GENOMIC DNA]</scope>
    <source>
        <strain evidence="9">Ta-2019</strain>
    </source>
</reference>
<feature type="domain" description="Glycerol-3-phosphate acyltransferase RAM2/GPAT1-8 HAD-like" evidence="8">
    <location>
        <begin position="1"/>
        <end position="102"/>
    </location>
</feature>
<evidence type="ECO:0000256" key="5">
    <source>
        <dbReference type="ARBA" id="ARBA00022989"/>
    </source>
</evidence>
<keyword evidence="3" id="KW-0808">Transferase</keyword>
<proteinExistence type="inferred from homology"/>
<keyword evidence="10" id="KW-1185">Reference proteome</keyword>
<dbReference type="Pfam" id="PF23270">
    <property type="entry name" value="HAD_RAM2_N"/>
    <property type="match status" value="1"/>
</dbReference>
<keyword evidence="7" id="KW-0732">Signal</keyword>
<feature type="chain" id="PRO_5041449245" description="Glycerol-3-phosphate acyltransferase RAM2/GPAT1-8 HAD-like domain-containing protein" evidence="7">
    <location>
        <begin position="18"/>
        <end position="102"/>
    </location>
</feature>
<organism evidence="9 10">
    <name type="scientific">Taxus chinensis</name>
    <name type="common">Chinese yew</name>
    <name type="synonym">Taxus wallichiana var. chinensis</name>
    <dbReference type="NCBI Taxonomy" id="29808"/>
    <lineage>
        <taxon>Eukaryota</taxon>
        <taxon>Viridiplantae</taxon>
        <taxon>Streptophyta</taxon>
        <taxon>Embryophyta</taxon>
        <taxon>Tracheophyta</taxon>
        <taxon>Spermatophyta</taxon>
        <taxon>Pinopsida</taxon>
        <taxon>Pinidae</taxon>
        <taxon>Conifers II</taxon>
        <taxon>Cupressales</taxon>
        <taxon>Taxaceae</taxon>
        <taxon>Taxus</taxon>
    </lineage>
</organism>
<dbReference type="AlphaFoldDB" id="A0AA38F875"/>